<feature type="region of interest" description="Disordered" evidence="1">
    <location>
        <begin position="236"/>
        <end position="264"/>
    </location>
</feature>
<comment type="caution">
    <text evidence="3">The sequence shown here is derived from an EMBL/GenBank/DDBJ whole genome shotgun (WGS) entry which is preliminary data.</text>
</comment>
<feature type="compositionally biased region" description="Basic and acidic residues" evidence="1">
    <location>
        <begin position="236"/>
        <end position="252"/>
    </location>
</feature>
<proteinExistence type="predicted"/>
<dbReference type="PANTHER" id="PTHR47843">
    <property type="entry name" value="BTB DOMAIN-CONTAINING PROTEIN-RELATED"/>
    <property type="match status" value="1"/>
</dbReference>
<dbReference type="SUPFAM" id="SSF54695">
    <property type="entry name" value="POZ domain"/>
    <property type="match status" value="1"/>
</dbReference>
<evidence type="ECO:0000259" key="2">
    <source>
        <dbReference type="PROSITE" id="PS50097"/>
    </source>
</evidence>
<sequence length="264" mass="30202">MDLDSRPDPSQSQAEAEVAEDLFTLENDYEIQSFTASPVITVIVGPEKKIYKLHRKLLVEKSPFFDNCLNSRMKESFTNEVVLPEDSYRGFELVADWIYSEKVPYIEISGDQDDTTPGRYAYVLADKFCMPELQNALIDRLADYWTRQHIYAGTITEMADLVDEDGALYRLMIDELAHDIVKHSWVYKPRSDSCSENERPSFSKDWDGEWRGSLEKLLACPKSAWKLLWKVSVTKKADRDPAESPEKYHVSVDSKVGNSQVPGA</sequence>
<keyword evidence="4" id="KW-1185">Reference proteome</keyword>
<dbReference type="Gene3D" id="3.30.710.10">
    <property type="entry name" value="Potassium Channel Kv1.1, Chain A"/>
    <property type="match status" value="1"/>
</dbReference>
<dbReference type="CDD" id="cd18186">
    <property type="entry name" value="BTB_POZ_ZBTB_KLHL-like"/>
    <property type="match status" value="1"/>
</dbReference>
<dbReference type="Proteomes" id="UP001203852">
    <property type="component" value="Unassembled WGS sequence"/>
</dbReference>
<evidence type="ECO:0000313" key="3">
    <source>
        <dbReference type="EMBL" id="KAI1610601.1"/>
    </source>
</evidence>
<dbReference type="Pfam" id="PF00651">
    <property type="entry name" value="BTB"/>
    <property type="match status" value="1"/>
</dbReference>
<name>A0AAN6DQA0_9EURO</name>
<feature type="domain" description="BTB" evidence="2">
    <location>
        <begin position="38"/>
        <end position="107"/>
    </location>
</feature>
<evidence type="ECO:0000256" key="1">
    <source>
        <dbReference type="SAM" id="MobiDB-lite"/>
    </source>
</evidence>
<protein>
    <recommendedName>
        <fullName evidence="2">BTB domain-containing protein</fullName>
    </recommendedName>
</protein>
<dbReference type="AlphaFoldDB" id="A0AAN6DQA0"/>
<dbReference type="InterPro" id="IPR000210">
    <property type="entry name" value="BTB/POZ_dom"/>
</dbReference>
<dbReference type="PANTHER" id="PTHR47843:SF2">
    <property type="entry name" value="BTB DOMAIN-CONTAINING PROTEIN"/>
    <property type="match status" value="1"/>
</dbReference>
<dbReference type="PROSITE" id="PS50097">
    <property type="entry name" value="BTB"/>
    <property type="match status" value="1"/>
</dbReference>
<organism evidence="3 4">
    <name type="scientific">Exophiala viscosa</name>
    <dbReference type="NCBI Taxonomy" id="2486360"/>
    <lineage>
        <taxon>Eukaryota</taxon>
        <taxon>Fungi</taxon>
        <taxon>Dikarya</taxon>
        <taxon>Ascomycota</taxon>
        <taxon>Pezizomycotina</taxon>
        <taxon>Eurotiomycetes</taxon>
        <taxon>Chaetothyriomycetidae</taxon>
        <taxon>Chaetothyriales</taxon>
        <taxon>Herpotrichiellaceae</taxon>
        <taxon>Exophiala</taxon>
    </lineage>
</organism>
<accession>A0AAN6DQA0</accession>
<dbReference type="EMBL" id="MU404358">
    <property type="protein sequence ID" value="KAI1610601.1"/>
    <property type="molecule type" value="Genomic_DNA"/>
</dbReference>
<gene>
    <name evidence="3" type="ORF">EDD36DRAFT_329602</name>
</gene>
<dbReference type="InterPro" id="IPR011333">
    <property type="entry name" value="SKP1/BTB/POZ_sf"/>
</dbReference>
<reference evidence="3" key="1">
    <citation type="journal article" date="2022" name="bioRxiv">
        <title>Deciphering the potential niche of two novel black yeast fungi from a biological soil crust based on their genomes, phenotypes, and melanin regulation.</title>
        <authorList>
            <consortium name="DOE Joint Genome Institute"/>
            <person name="Carr E.C."/>
            <person name="Barton Q."/>
            <person name="Grambo S."/>
            <person name="Sullivan M."/>
            <person name="Renfro C.M."/>
            <person name="Kuo A."/>
            <person name="Pangilinan J."/>
            <person name="Lipzen A."/>
            <person name="Keymanesh K."/>
            <person name="Savage E."/>
            <person name="Barry K."/>
            <person name="Grigoriev I.V."/>
            <person name="Riekhof W.R."/>
            <person name="Harris S.S."/>
        </authorList>
    </citation>
    <scope>NUCLEOTIDE SEQUENCE</scope>
    <source>
        <strain evidence="3">JF 03-4F</strain>
    </source>
</reference>
<evidence type="ECO:0000313" key="4">
    <source>
        <dbReference type="Proteomes" id="UP001203852"/>
    </source>
</evidence>